<dbReference type="InterPro" id="IPR013187">
    <property type="entry name" value="F-box-assoc_dom_typ3"/>
</dbReference>
<sequence>MGMNIRVPKFIKFRDVSINEDVWKAICNKVKLSVYQNFVLRVLSFTCDIICFKLNNRIKLLNPITRQVREIIAPFARSKYRGVWSIVFDYISKVQRYYMICLQEWGEGDMVAMTLSWQAGRSYAEDYSLGNCGWRRLDVVCPRNVIPEGFFVGKLVYWPICAFGKYAKLEHSRSDLLVSFNTDSETFEFISSPDDPHWNNCDESPKINMKILNLQGTLCLTDENLVFVSRKFHLWAFKLCEHGGDIWSKLYENTKHCSGPIEHFEKLSIELFIDIMLRFDCKTVGQARRVRQSWRTLLDEHQVVMHHRLPHDLVNDILKRLDVRTMGKCRCVHRAWRRLMISEEFVTSIRVRNEIYKRASDIVLVHRPITATANEPDSISILYFNSDIPIDLQLCPSLGVYVHSIRVQNILPYTCDLMCFILDRETGILNPTTGLFGMLPAPFDETLFGCCWFATFGYNAGMCQYTLVILMISRTGETSCEIFSWEAGQTPRLSLWTDSIAACPKRCWNKGVCCGNYMFCQLFKIINYPSDEFWAMYPLCGTINPVLLNYKGSLCLSDEDDIERSGLFVMWKLGIRDAESDLDVKYEWNKIYSVRVEFNVVRSHRPYPRRHDTFYLRRLILNCYSSDDGKFILAGPLQNQYYNYKPDSNSYVLHTKPHDLLGKYELAIRFHCHSLSPV</sequence>
<dbReference type="InterPro" id="IPR001810">
    <property type="entry name" value="F-box_dom"/>
</dbReference>
<dbReference type="PANTHER" id="PTHR31672:SF13">
    <property type="entry name" value="F-BOX PROTEIN CPR30-LIKE"/>
    <property type="match status" value="1"/>
</dbReference>
<dbReference type="SUPFAM" id="SSF81383">
    <property type="entry name" value="F-box domain"/>
    <property type="match status" value="1"/>
</dbReference>
<feature type="domain" description="F-box" evidence="1">
    <location>
        <begin position="309"/>
        <end position="349"/>
    </location>
</feature>
<keyword evidence="3" id="KW-1185">Reference proteome</keyword>
<name>A0AAV1DZH1_OLDCO</name>
<dbReference type="Pfam" id="PF08268">
    <property type="entry name" value="FBA_3"/>
    <property type="match status" value="1"/>
</dbReference>
<feature type="domain" description="F-box" evidence="1">
    <location>
        <begin position="267"/>
        <end position="308"/>
    </location>
</feature>
<gene>
    <name evidence="2" type="ORF">OLC1_LOCUS19487</name>
</gene>
<protein>
    <submittedName>
        <fullName evidence="2">OLC1v1012675C1</fullName>
    </submittedName>
</protein>
<dbReference type="Proteomes" id="UP001161247">
    <property type="component" value="Chromosome 7"/>
</dbReference>
<reference evidence="2" key="1">
    <citation type="submission" date="2023-03" db="EMBL/GenBank/DDBJ databases">
        <authorList>
            <person name="Julca I."/>
        </authorList>
    </citation>
    <scope>NUCLEOTIDE SEQUENCE</scope>
</reference>
<dbReference type="EMBL" id="OX459124">
    <property type="protein sequence ID" value="CAI9112255.1"/>
    <property type="molecule type" value="Genomic_DNA"/>
</dbReference>
<accession>A0AAV1DZH1</accession>
<dbReference type="Gene3D" id="1.20.1280.50">
    <property type="match status" value="1"/>
</dbReference>
<proteinExistence type="predicted"/>
<dbReference type="InterPro" id="IPR050796">
    <property type="entry name" value="SCF_F-box_component"/>
</dbReference>
<evidence type="ECO:0000313" key="3">
    <source>
        <dbReference type="Proteomes" id="UP001161247"/>
    </source>
</evidence>
<dbReference type="InterPro" id="IPR036047">
    <property type="entry name" value="F-box-like_dom_sf"/>
</dbReference>
<dbReference type="AlphaFoldDB" id="A0AAV1DZH1"/>
<evidence type="ECO:0000259" key="1">
    <source>
        <dbReference type="SMART" id="SM00256"/>
    </source>
</evidence>
<dbReference type="SMART" id="SM00256">
    <property type="entry name" value="FBOX"/>
    <property type="match status" value="2"/>
</dbReference>
<dbReference type="PANTHER" id="PTHR31672">
    <property type="entry name" value="BNACNNG10540D PROTEIN"/>
    <property type="match status" value="1"/>
</dbReference>
<evidence type="ECO:0000313" key="2">
    <source>
        <dbReference type="EMBL" id="CAI9112255.1"/>
    </source>
</evidence>
<organism evidence="2 3">
    <name type="scientific">Oldenlandia corymbosa var. corymbosa</name>
    <dbReference type="NCBI Taxonomy" id="529605"/>
    <lineage>
        <taxon>Eukaryota</taxon>
        <taxon>Viridiplantae</taxon>
        <taxon>Streptophyta</taxon>
        <taxon>Embryophyta</taxon>
        <taxon>Tracheophyta</taxon>
        <taxon>Spermatophyta</taxon>
        <taxon>Magnoliopsida</taxon>
        <taxon>eudicotyledons</taxon>
        <taxon>Gunneridae</taxon>
        <taxon>Pentapetalae</taxon>
        <taxon>asterids</taxon>
        <taxon>lamiids</taxon>
        <taxon>Gentianales</taxon>
        <taxon>Rubiaceae</taxon>
        <taxon>Rubioideae</taxon>
        <taxon>Spermacoceae</taxon>
        <taxon>Hedyotis-Oldenlandia complex</taxon>
        <taxon>Oldenlandia</taxon>
    </lineage>
</organism>
<dbReference type="Pfam" id="PF00646">
    <property type="entry name" value="F-box"/>
    <property type="match status" value="1"/>
</dbReference>